<keyword evidence="2" id="KW-1185">Reference proteome</keyword>
<protein>
    <submittedName>
        <fullName evidence="1">Uncharacterized protein</fullName>
    </submittedName>
</protein>
<dbReference type="EMBL" id="AAXW01000002">
    <property type="protein sequence ID" value="EAZ94056.1"/>
    <property type="molecule type" value="Genomic_DNA"/>
</dbReference>
<accession>A3IJS4</accession>
<name>A3IJS4_9CHRO</name>
<comment type="caution">
    <text evidence="1">The sequence shown here is derived from an EMBL/GenBank/DDBJ whole genome shotgun (WGS) entry which is preliminary data.</text>
</comment>
<gene>
    <name evidence="1" type="ORF">CY0110_19712</name>
</gene>
<evidence type="ECO:0000313" key="2">
    <source>
        <dbReference type="Proteomes" id="UP000003781"/>
    </source>
</evidence>
<dbReference type="AlphaFoldDB" id="A3IJS4"/>
<evidence type="ECO:0000313" key="1">
    <source>
        <dbReference type="EMBL" id="EAZ94056.1"/>
    </source>
</evidence>
<organism evidence="1 2">
    <name type="scientific">Crocosphaera chwakensis CCY0110</name>
    <dbReference type="NCBI Taxonomy" id="391612"/>
    <lineage>
        <taxon>Bacteria</taxon>
        <taxon>Bacillati</taxon>
        <taxon>Cyanobacteriota</taxon>
        <taxon>Cyanophyceae</taxon>
        <taxon>Oscillatoriophycideae</taxon>
        <taxon>Chroococcales</taxon>
        <taxon>Aphanothecaceae</taxon>
        <taxon>Crocosphaera</taxon>
        <taxon>Crocosphaera chwakensis</taxon>
    </lineage>
</organism>
<proteinExistence type="predicted"/>
<sequence>MNYLTSNNSTSKIKVALGGITPPAPLAP</sequence>
<dbReference type="Proteomes" id="UP000003781">
    <property type="component" value="Unassembled WGS sequence"/>
</dbReference>
<reference evidence="1 2" key="1">
    <citation type="submission" date="2007-03" db="EMBL/GenBank/DDBJ databases">
        <authorList>
            <person name="Stal L."/>
            <person name="Ferriera S."/>
            <person name="Johnson J."/>
            <person name="Kravitz S."/>
            <person name="Beeson K."/>
            <person name="Sutton G."/>
            <person name="Rogers Y.-H."/>
            <person name="Friedman R."/>
            <person name="Frazier M."/>
            <person name="Venter J.C."/>
        </authorList>
    </citation>
    <scope>NUCLEOTIDE SEQUENCE [LARGE SCALE GENOMIC DNA]</scope>
    <source>
        <strain evidence="1 2">CCY0110</strain>
    </source>
</reference>